<accession>A0ABS5TVG4</accession>
<evidence type="ECO:0000313" key="3">
    <source>
        <dbReference type="EMBL" id="MBT0993152.1"/>
    </source>
</evidence>
<dbReference type="PROSITE" id="PS51186">
    <property type="entry name" value="GNAT"/>
    <property type="match status" value="1"/>
</dbReference>
<dbReference type="EMBL" id="JAHBOH010000001">
    <property type="protein sequence ID" value="MBT0993152.1"/>
    <property type="molecule type" value="Genomic_DNA"/>
</dbReference>
<dbReference type="Pfam" id="PF00583">
    <property type="entry name" value="Acetyltransf_1"/>
    <property type="match status" value="1"/>
</dbReference>
<dbReference type="Proteomes" id="UP000722125">
    <property type="component" value="Unassembled WGS sequence"/>
</dbReference>
<dbReference type="GO" id="GO:0016746">
    <property type="term" value="F:acyltransferase activity"/>
    <property type="evidence" value="ECO:0007669"/>
    <property type="project" value="UniProtKB-KW"/>
</dbReference>
<comment type="caution">
    <text evidence="3">The sequence shown here is derived from an EMBL/GenBank/DDBJ whole genome shotgun (WGS) entry which is preliminary data.</text>
</comment>
<sequence>MSSSGVQAALTLAYRPDETLTESVINLADQNKATLGLMPAGAIRALAERGDVLTAVDASGALAGYAMFSIAHGRVRLIHLCVDPAHRGKQVGQVLVRRLSEDHSDLAGIVLKCKRDYVEATRLWKSLDFRPRSEVRGRGKDGAVLTVWWLSNNIPDLFTLADEPLTTTVAIDHNVFIDLAVQRERAGAEQSQPLEADWIRDQVTLKVTAESFREAAANPDAQMRVRQMTALAGFEALDYPPSAHAKAKDEWERAVGVVPAKDRSDCSHIISAAAAGVKILVTRDDRMIRTYAPAAASVFGMRVLHPLDLIVHLDELADASRYQPAALRGTGFQVAVRGSGHEEELDALLSNATGERRTAFHSLLRRIGADAAATRWWVRDPDGGTVAAWATISRDSESELEIPLLRSVPSTVGMTVAKLIAFQLRKDAVAQGLKRIRVSDPHLSVHTRVDLLTEGYREIDGQLEAAVLDVRNRSEAVESLSKQTLLGRHVREAVQDATTPDRVVLLERALWPAKLLDSDLPSYLVAIQPVWARELFALHDTLWPEPSLLKLSREHVYYRTPGGSPRPPARIAWYASGTGKRGIGAVVAVSHMVDVDTAPPVQLYNRYRRLGVYSRENVAAAERDGVATALRFVDTENLPHPVAFDRLWTLPGAAKETTLQSPLEISGEFFGSIYDAGTRRLAGPMQRASGSGADSSGARTPVHNAQT</sequence>
<dbReference type="InterPro" id="IPR000182">
    <property type="entry name" value="GNAT_dom"/>
</dbReference>
<reference evidence="3 4" key="1">
    <citation type="submission" date="2021-05" db="EMBL/GenBank/DDBJ databases">
        <title>Description of Cellulomonas sp. DKR-3 sp. nov.</title>
        <authorList>
            <person name="Dahal R.H."/>
            <person name="Chaudhary D.K."/>
        </authorList>
    </citation>
    <scope>NUCLEOTIDE SEQUENCE [LARGE SCALE GENOMIC DNA]</scope>
    <source>
        <strain evidence="3 4">DKR-3</strain>
    </source>
</reference>
<keyword evidence="3" id="KW-0012">Acyltransferase</keyword>
<dbReference type="EC" id="2.3.1.-" evidence="3"/>
<dbReference type="Gene3D" id="3.40.630.30">
    <property type="match status" value="1"/>
</dbReference>
<proteinExistence type="predicted"/>
<evidence type="ECO:0000259" key="2">
    <source>
        <dbReference type="PROSITE" id="PS51186"/>
    </source>
</evidence>
<dbReference type="InterPro" id="IPR016181">
    <property type="entry name" value="Acyl_CoA_acyltransferase"/>
</dbReference>
<organism evidence="3 4">
    <name type="scientific">Cellulomonas fulva</name>
    <dbReference type="NCBI Taxonomy" id="2835530"/>
    <lineage>
        <taxon>Bacteria</taxon>
        <taxon>Bacillati</taxon>
        <taxon>Actinomycetota</taxon>
        <taxon>Actinomycetes</taxon>
        <taxon>Micrococcales</taxon>
        <taxon>Cellulomonadaceae</taxon>
        <taxon>Cellulomonas</taxon>
    </lineage>
</organism>
<evidence type="ECO:0000256" key="1">
    <source>
        <dbReference type="SAM" id="MobiDB-lite"/>
    </source>
</evidence>
<keyword evidence="3" id="KW-0808">Transferase</keyword>
<name>A0ABS5TVG4_9CELL</name>
<evidence type="ECO:0000313" key="4">
    <source>
        <dbReference type="Proteomes" id="UP000722125"/>
    </source>
</evidence>
<keyword evidence="4" id="KW-1185">Reference proteome</keyword>
<dbReference type="RefSeq" id="WP_214346176.1">
    <property type="nucleotide sequence ID" value="NZ_JAHBOH010000001.1"/>
</dbReference>
<feature type="region of interest" description="Disordered" evidence="1">
    <location>
        <begin position="683"/>
        <end position="707"/>
    </location>
</feature>
<feature type="domain" description="N-acetyltransferase" evidence="2">
    <location>
        <begin position="12"/>
        <end position="155"/>
    </location>
</feature>
<protein>
    <submittedName>
        <fullName evidence="3">GNAT family N-acetyltransferase</fullName>
        <ecNumber evidence="3">2.3.1.-</ecNumber>
    </submittedName>
</protein>
<gene>
    <name evidence="3" type="ORF">KIN34_02455</name>
</gene>
<feature type="compositionally biased region" description="Low complexity" evidence="1">
    <location>
        <begin position="688"/>
        <end position="698"/>
    </location>
</feature>
<dbReference type="SUPFAM" id="SSF55729">
    <property type="entry name" value="Acyl-CoA N-acyltransferases (Nat)"/>
    <property type="match status" value="1"/>
</dbReference>